<dbReference type="InterPro" id="IPR000571">
    <property type="entry name" value="Znf_CCCH"/>
</dbReference>
<dbReference type="InterPro" id="IPR036855">
    <property type="entry name" value="Znf_CCCH_sf"/>
</dbReference>
<evidence type="ECO:0000256" key="6">
    <source>
        <dbReference type="SAM" id="MobiDB-lite"/>
    </source>
</evidence>
<accession>A0A8X7QEV8</accession>
<evidence type="ECO:0000313" key="8">
    <source>
        <dbReference type="EMBL" id="KAG2267355.1"/>
    </source>
</evidence>
<feature type="zinc finger region" description="C3H1-type" evidence="5">
    <location>
        <begin position="9"/>
        <end position="37"/>
    </location>
</feature>
<evidence type="ECO:0000256" key="4">
    <source>
        <dbReference type="ARBA" id="ARBA00023125"/>
    </source>
</evidence>
<evidence type="ECO:0000256" key="5">
    <source>
        <dbReference type="PROSITE-ProRule" id="PRU00723"/>
    </source>
</evidence>
<evidence type="ECO:0000256" key="3">
    <source>
        <dbReference type="ARBA" id="ARBA00022833"/>
    </source>
</evidence>
<keyword evidence="4" id="KW-0238">DNA-binding</keyword>
<keyword evidence="9" id="KW-1185">Reference proteome</keyword>
<dbReference type="PANTHER" id="PTHR12506">
    <property type="entry name" value="PROTEIN PHOSPHATASE RELATED"/>
    <property type="match status" value="1"/>
</dbReference>
<dbReference type="SUPFAM" id="SSF90229">
    <property type="entry name" value="CCCH zinc finger"/>
    <property type="match status" value="1"/>
</dbReference>
<keyword evidence="3 5" id="KW-0862">Zinc</keyword>
<dbReference type="GO" id="GO:0003677">
    <property type="term" value="F:DNA binding"/>
    <property type="evidence" value="ECO:0007669"/>
    <property type="project" value="UniProtKB-KW"/>
</dbReference>
<keyword evidence="1 5" id="KW-0479">Metal-binding</keyword>
<dbReference type="SMART" id="SM00356">
    <property type="entry name" value="ZnF_C3H1"/>
    <property type="match status" value="1"/>
</dbReference>
<name>A0A8X7QEV8_BRACI</name>
<dbReference type="PROSITE" id="PS50103">
    <property type="entry name" value="ZF_C3H1"/>
    <property type="match status" value="1"/>
</dbReference>
<dbReference type="PANTHER" id="PTHR12506:SF79">
    <property type="entry name" value="ZINC FINGER C-X8-C-X5-C-X3-H TYPE FAMILY PROTEIN-RELATED"/>
    <property type="match status" value="1"/>
</dbReference>
<reference evidence="8 9" key="1">
    <citation type="submission" date="2020-02" db="EMBL/GenBank/DDBJ databases">
        <authorList>
            <person name="Ma Q."/>
            <person name="Huang Y."/>
            <person name="Song X."/>
            <person name="Pei D."/>
        </authorList>
    </citation>
    <scope>NUCLEOTIDE SEQUENCE [LARGE SCALE GENOMIC DNA]</scope>
    <source>
        <strain evidence="8">Sxm20200214</strain>
        <tissue evidence="8">Leaf</tissue>
    </source>
</reference>
<proteinExistence type="predicted"/>
<dbReference type="Pfam" id="PF00642">
    <property type="entry name" value="zf-CCCH"/>
    <property type="match status" value="1"/>
</dbReference>
<protein>
    <recommendedName>
        <fullName evidence="7">C3H1-type domain-containing protein</fullName>
    </recommendedName>
</protein>
<evidence type="ECO:0000259" key="7">
    <source>
        <dbReference type="PROSITE" id="PS50103"/>
    </source>
</evidence>
<dbReference type="GO" id="GO:0003729">
    <property type="term" value="F:mRNA binding"/>
    <property type="evidence" value="ECO:0007669"/>
    <property type="project" value="TreeGrafter"/>
</dbReference>
<organism evidence="8 9">
    <name type="scientific">Brassica carinata</name>
    <name type="common">Ethiopian mustard</name>
    <name type="synonym">Abyssinian cabbage</name>
    <dbReference type="NCBI Taxonomy" id="52824"/>
    <lineage>
        <taxon>Eukaryota</taxon>
        <taxon>Viridiplantae</taxon>
        <taxon>Streptophyta</taxon>
        <taxon>Embryophyta</taxon>
        <taxon>Tracheophyta</taxon>
        <taxon>Spermatophyta</taxon>
        <taxon>Magnoliopsida</taxon>
        <taxon>eudicotyledons</taxon>
        <taxon>Gunneridae</taxon>
        <taxon>Pentapetalae</taxon>
        <taxon>rosids</taxon>
        <taxon>malvids</taxon>
        <taxon>Brassicales</taxon>
        <taxon>Brassicaceae</taxon>
        <taxon>Brassiceae</taxon>
        <taxon>Brassica</taxon>
    </lineage>
</organism>
<evidence type="ECO:0000256" key="1">
    <source>
        <dbReference type="ARBA" id="ARBA00022723"/>
    </source>
</evidence>
<dbReference type="Proteomes" id="UP000886595">
    <property type="component" value="Unassembled WGS sequence"/>
</dbReference>
<comment type="caution">
    <text evidence="8">The sequence shown here is derived from an EMBL/GenBank/DDBJ whole genome shotgun (WGS) entry which is preliminary data.</text>
</comment>
<sequence length="221" mass="24067">MEDLFESCLQGEKPCQYYLRTGTCRFGVACKFHHPQPDNGHSTAAYAMSTFPSAGLHHAGGLTMMPTYGSLPRPQLPQSYVPIMVSPSQGLLPPQSWATYMGASNSMYGVKNQAFTLVPVHQCQWLDNQLVVASRHMDSASLDQTATSTTSVLPYPAGLPMPPSSQPTAYPVSWNYQRISLSPSRSGSKAMHNDKPDVKKGGTEERDDGSELVQDLSSPRS</sequence>
<dbReference type="EMBL" id="JAAMPC010000013">
    <property type="protein sequence ID" value="KAG2267355.1"/>
    <property type="molecule type" value="Genomic_DNA"/>
</dbReference>
<dbReference type="GO" id="GO:0008270">
    <property type="term" value="F:zinc ion binding"/>
    <property type="evidence" value="ECO:0007669"/>
    <property type="project" value="UniProtKB-KW"/>
</dbReference>
<dbReference type="InterPro" id="IPR050974">
    <property type="entry name" value="Plant_ZF_CCCH"/>
</dbReference>
<evidence type="ECO:0000313" key="9">
    <source>
        <dbReference type="Proteomes" id="UP000886595"/>
    </source>
</evidence>
<feature type="domain" description="C3H1-type" evidence="7">
    <location>
        <begin position="9"/>
        <end position="37"/>
    </location>
</feature>
<keyword evidence="2 5" id="KW-0863">Zinc-finger</keyword>
<dbReference type="AlphaFoldDB" id="A0A8X7QEV8"/>
<gene>
    <name evidence="8" type="ORF">Bca52824_061910</name>
</gene>
<evidence type="ECO:0000256" key="2">
    <source>
        <dbReference type="ARBA" id="ARBA00022771"/>
    </source>
</evidence>
<dbReference type="OrthoDB" id="411372at2759"/>
<dbReference type="Gene3D" id="4.10.1000.10">
    <property type="entry name" value="Zinc finger, CCCH-type"/>
    <property type="match status" value="1"/>
</dbReference>
<feature type="region of interest" description="Disordered" evidence="6">
    <location>
        <begin position="181"/>
        <end position="221"/>
    </location>
</feature>
<feature type="compositionally biased region" description="Basic and acidic residues" evidence="6">
    <location>
        <begin position="191"/>
        <end position="204"/>
    </location>
</feature>